<name>A0A0G4I4T7_9ALVE</name>
<feature type="region of interest" description="Disordered" evidence="1">
    <location>
        <begin position="48"/>
        <end position="74"/>
    </location>
</feature>
<feature type="region of interest" description="Disordered" evidence="1">
    <location>
        <begin position="94"/>
        <end position="139"/>
    </location>
</feature>
<reference evidence="2" key="1">
    <citation type="submission" date="2014-11" db="EMBL/GenBank/DDBJ databases">
        <authorList>
            <person name="Otto D Thomas"/>
            <person name="Naeem Raeece"/>
        </authorList>
    </citation>
    <scope>NUCLEOTIDE SEQUENCE</scope>
</reference>
<dbReference type="EMBL" id="CDMZ01005120">
    <property type="protein sequence ID" value="CEM52004.1"/>
    <property type="molecule type" value="Genomic_DNA"/>
</dbReference>
<sequence length="139" mass="14977">MASREGMPEPITAGSVSDLLSVRTWCVRLLALLVRVPGCVRLSVSPARQSCTSRAQWRAEKGCQRQSRQARASKRNALLSEKFWFTKKWLSSPVEGSGEGAAGPSSSFSSSPSASSAAGRPRDDAEVEMTIDEILFGSE</sequence>
<dbReference type="AlphaFoldDB" id="A0A0G4I4T7"/>
<evidence type="ECO:0000256" key="1">
    <source>
        <dbReference type="SAM" id="MobiDB-lite"/>
    </source>
</evidence>
<dbReference type="VEuPathDB" id="CryptoDB:Cvel_35921"/>
<organism evidence="2">
    <name type="scientific">Chromera velia CCMP2878</name>
    <dbReference type="NCBI Taxonomy" id="1169474"/>
    <lineage>
        <taxon>Eukaryota</taxon>
        <taxon>Sar</taxon>
        <taxon>Alveolata</taxon>
        <taxon>Colpodellida</taxon>
        <taxon>Chromeraceae</taxon>
        <taxon>Chromera</taxon>
    </lineage>
</organism>
<accession>A0A0G4I4T7</accession>
<gene>
    <name evidence="2" type="ORF">Cvel_35921</name>
</gene>
<evidence type="ECO:0000313" key="2">
    <source>
        <dbReference type="EMBL" id="CEM52004.1"/>
    </source>
</evidence>
<feature type="compositionally biased region" description="Low complexity" evidence="1">
    <location>
        <begin position="94"/>
        <end position="119"/>
    </location>
</feature>
<proteinExistence type="predicted"/>
<protein>
    <submittedName>
        <fullName evidence="2">Uncharacterized protein</fullName>
    </submittedName>
</protein>